<keyword evidence="4" id="KW-1185">Reference proteome</keyword>
<dbReference type="InterPro" id="IPR039760">
    <property type="entry name" value="MOFRL_protein"/>
</dbReference>
<gene>
    <name evidence="3" type="ORF">CK503_13410</name>
</gene>
<dbReference type="Gene3D" id="3.40.1480.10">
    <property type="entry name" value="MOFRL domain"/>
    <property type="match status" value="1"/>
</dbReference>
<protein>
    <submittedName>
        <fullName evidence="3">Glycerate kinase</fullName>
    </submittedName>
</protein>
<evidence type="ECO:0000313" key="4">
    <source>
        <dbReference type="Proteomes" id="UP000218831"/>
    </source>
</evidence>
<evidence type="ECO:0000259" key="1">
    <source>
        <dbReference type="Pfam" id="PF05161"/>
    </source>
</evidence>
<dbReference type="AlphaFoldDB" id="A0A2A2G6A2"/>
<dbReference type="InterPro" id="IPR038614">
    <property type="entry name" value="GK_N_sf"/>
</dbReference>
<dbReference type="InterPro" id="IPR007835">
    <property type="entry name" value="MOFRL"/>
</dbReference>
<sequence>MLLKNLFLEGLEQCSPHRAIREVLEINGNEIKVGDKQYSIGNRPVYLFAVGKAAVPMYEQASEILGDHITKSLVITSDQEAAGLCEADEVIAGSHPLPDEQSLEAGNSAVDFMESIPSHAITITLISGGTSSLLSFPAEGVSVDDLAGLYKLLNNSGATIHDINTVRKHCSKVKGGQLLRYLDPNITLIDLVISDVPDDELSIVGSGPTIPDWSSFQDAYHVLLEYDLWEAAPESVRTHIEKGIRGEVVETVTPEEAPIKKHQSEIISSASKLADKIADLASQKGWKVTVADEPFNEDVEEVARSVVDKILPAADQDNPQRAEPALFIFWGESTVQVTGDGKGGRNQELALRGALKIAGYENITWLSAGTDGIDGPTDAAGAIVDGTTIAKARAKNIDPQSYLSDNDSHHFHEQMDTLLKTGPTGNNLMDVVMILCR</sequence>
<dbReference type="Pfam" id="PF05161">
    <property type="entry name" value="MOFRL"/>
    <property type="match status" value="1"/>
</dbReference>
<evidence type="ECO:0000313" key="3">
    <source>
        <dbReference type="EMBL" id="PAU93151.1"/>
    </source>
</evidence>
<name>A0A2A2G6A2_9BACT</name>
<dbReference type="PANTHER" id="PTHR12227">
    <property type="entry name" value="GLYCERATE KINASE"/>
    <property type="match status" value="1"/>
</dbReference>
<dbReference type="Pfam" id="PF13660">
    <property type="entry name" value="DUF4147"/>
    <property type="match status" value="1"/>
</dbReference>
<reference evidence="3 4" key="1">
    <citation type="submission" date="2017-08" db="EMBL/GenBank/DDBJ databases">
        <title>Aliifodinibius alkalisoli sp. nov., isolated from saline alkaline soil.</title>
        <authorList>
            <person name="Liu D."/>
            <person name="Zhang G."/>
        </authorList>
    </citation>
    <scope>NUCLEOTIDE SEQUENCE [LARGE SCALE GENOMIC DNA]</scope>
    <source>
        <strain evidence="3 4">WN023</strain>
    </source>
</reference>
<dbReference type="InterPro" id="IPR037035">
    <property type="entry name" value="GK-like_C_sf"/>
</dbReference>
<dbReference type="Gene3D" id="3.40.50.10180">
    <property type="entry name" value="Glycerate kinase, MOFRL-like N-terminal domain"/>
    <property type="match status" value="1"/>
</dbReference>
<feature type="domain" description="MOFRL" evidence="1">
    <location>
        <begin position="327"/>
        <end position="430"/>
    </location>
</feature>
<accession>A0A2A2G6A2</accession>
<dbReference type="InterPro" id="IPR025286">
    <property type="entry name" value="MOFRL_assoc_dom"/>
</dbReference>
<keyword evidence="3" id="KW-0808">Transferase</keyword>
<dbReference type="SUPFAM" id="SSF82544">
    <property type="entry name" value="GckA/TtuD-like"/>
    <property type="match status" value="1"/>
</dbReference>
<dbReference type="GO" id="GO:0008887">
    <property type="term" value="F:glycerate kinase activity"/>
    <property type="evidence" value="ECO:0007669"/>
    <property type="project" value="InterPro"/>
</dbReference>
<comment type="caution">
    <text evidence="3">The sequence shown here is derived from an EMBL/GenBank/DDBJ whole genome shotgun (WGS) entry which is preliminary data.</text>
</comment>
<evidence type="ECO:0000259" key="2">
    <source>
        <dbReference type="Pfam" id="PF13660"/>
    </source>
</evidence>
<feature type="domain" description="MOFRL-associated" evidence="2">
    <location>
        <begin position="3"/>
        <end position="241"/>
    </location>
</feature>
<dbReference type="Proteomes" id="UP000218831">
    <property type="component" value="Unassembled WGS sequence"/>
</dbReference>
<organism evidence="3 4">
    <name type="scientific">Fodinibius salipaludis</name>
    <dbReference type="NCBI Taxonomy" id="2032627"/>
    <lineage>
        <taxon>Bacteria</taxon>
        <taxon>Pseudomonadati</taxon>
        <taxon>Balneolota</taxon>
        <taxon>Balneolia</taxon>
        <taxon>Balneolales</taxon>
        <taxon>Balneolaceae</taxon>
        <taxon>Fodinibius</taxon>
    </lineage>
</organism>
<dbReference type="PANTHER" id="PTHR12227:SF0">
    <property type="entry name" value="GLYCERATE KINASE"/>
    <property type="match status" value="1"/>
</dbReference>
<proteinExistence type="predicted"/>
<dbReference type="GO" id="GO:0005737">
    <property type="term" value="C:cytoplasm"/>
    <property type="evidence" value="ECO:0007669"/>
    <property type="project" value="TreeGrafter"/>
</dbReference>
<dbReference type="EMBL" id="NSKE01000010">
    <property type="protein sequence ID" value="PAU93151.1"/>
    <property type="molecule type" value="Genomic_DNA"/>
</dbReference>
<keyword evidence="3" id="KW-0418">Kinase</keyword>